<dbReference type="Proteomes" id="UP000198625">
    <property type="component" value="Unassembled WGS sequence"/>
</dbReference>
<dbReference type="AlphaFoldDB" id="A0A1H3PHP0"/>
<dbReference type="RefSeq" id="WP_091729363.1">
    <property type="nucleotide sequence ID" value="NZ_FNQE01000014.1"/>
</dbReference>
<dbReference type="EMBL" id="FNQE01000014">
    <property type="protein sequence ID" value="SDZ00473.1"/>
    <property type="molecule type" value="Genomic_DNA"/>
</dbReference>
<evidence type="ECO:0000313" key="2">
    <source>
        <dbReference type="Proteomes" id="UP000198625"/>
    </source>
</evidence>
<accession>A0A1H3PHP0</accession>
<sequence length="267" mass="31231">MNNIFSKSSISFMVIKKHFEYNSNRIDDCFKKNGRYPTFTVKPIYDDFRNYLLNLGNVPYSLSTPYREIAKYAGENDREYLNNIIKNYANIRLAGGFVKYLNSNSAEKVLGKFLVYYGEVLSNKVVDYDGIKSEYFYRLNSGRLNFVDDSDSDIDLVNNFIIRNRNEKDNDGKSDYITTSFYLAVKFKPGLIIGTQLGDYVINKDDNSKHKFHIDLSDLMKERARSIESIYYYTSGDIELKMDNHNIKEIKEIEPSFQNIKINRLYC</sequence>
<organism evidence="1 2">
    <name type="scientific">Proteiniborus ethanoligenes</name>
    <dbReference type="NCBI Taxonomy" id="415015"/>
    <lineage>
        <taxon>Bacteria</taxon>
        <taxon>Bacillati</taxon>
        <taxon>Bacillota</taxon>
        <taxon>Clostridia</taxon>
        <taxon>Eubacteriales</taxon>
        <taxon>Proteiniborus</taxon>
    </lineage>
</organism>
<reference evidence="1 2" key="1">
    <citation type="submission" date="2016-10" db="EMBL/GenBank/DDBJ databases">
        <authorList>
            <person name="de Groot N.N."/>
        </authorList>
    </citation>
    <scope>NUCLEOTIDE SEQUENCE [LARGE SCALE GENOMIC DNA]</scope>
    <source>
        <strain evidence="1 2">DSM 21650</strain>
    </source>
</reference>
<proteinExistence type="predicted"/>
<evidence type="ECO:0000313" key="1">
    <source>
        <dbReference type="EMBL" id="SDZ00473.1"/>
    </source>
</evidence>
<gene>
    <name evidence="1" type="ORF">SAMN05660462_01513</name>
</gene>
<dbReference type="OrthoDB" id="9862563at2"/>
<keyword evidence="2" id="KW-1185">Reference proteome</keyword>
<protein>
    <submittedName>
        <fullName evidence="1">Uncharacterized protein</fullName>
    </submittedName>
</protein>
<name>A0A1H3PHP0_9FIRM</name>